<keyword evidence="1" id="KW-1133">Transmembrane helix</keyword>
<reference evidence="2 3" key="1">
    <citation type="journal article" date="2010" name="Stand. Genomic Sci.">
        <title>Complete genome sequence of Cellulomonas flavigena type strain (134).</title>
        <authorList>
            <person name="Abt B."/>
            <person name="Foster B."/>
            <person name="Lapidus A."/>
            <person name="Clum A."/>
            <person name="Sun H."/>
            <person name="Pukall R."/>
            <person name="Lucas S."/>
            <person name="Glavina Del Rio T."/>
            <person name="Nolan M."/>
            <person name="Tice H."/>
            <person name="Cheng J.F."/>
            <person name="Pitluck S."/>
            <person name="Liolios K."/>
            <person name="Ivanova N."/>
            <person name="Mavromatis K."/>
            <person name="Ovchinnikova G."/>
            <person name="Pati A."/>
            <person name="Goodwin L."/>
            <person name="Chen A."/>
            <person name="Palaniappan K."/>
            <person name="Land M."/>
            <person name="Hauser L."/>
            <person name="Chang Y.J."/>
            <person name="Jeffries C.D."/>
            <person name="Rohde M."/>
            <person name="Goker M."/>
            <person name="Woyke T."/>
            <person name="Bristow J."/>
            <person name="Eisen J.A."/>
            <person name="Markowitz V."/>
            <person name="Hugenholtz P."/>
            <person name="Kyrpides N.C."/>
            <person name="Klenk H.P."/>
        </authorList>
    </citation>
    <scope>NUCLEOTIDE SEQUENCE [LARGE SCALE GENOMIC DNA]</scope>
    <source>
        <strain evidence="3">ATCC 482 / DSM 20109 / BCRC 11376 / JCM 18109 / NBRC 3775 / NCIMB 8073 / NRS 134</strain>
    </source>
</reference>
<name>D5UI73_CELFN</name>
<evidence type="ECO:0000313" key="2">
    <source>
        <dbReference type="EMBL" id="ADG75418.1"/>
    </source>
</evidence>
<dbReference type="AlphaFoldDB" id="D5UI73"/>
<dbReference type="Proteomes" id="UP000000849">
    <property type="component" value="Chromosome"/>
</dbReference>
<evidence type="ECO:0000313" key="3">
    <source>
        <dbReference type="Proteomes" id="UP000000849"/>
    </source>
</evidence>
<sequence length="104" mass="10603">MVPPQEQALDPRTIARASLAARRNRSLWCTTSGIVVAVAVSFLVSAVAGTYVLALLLLVSAVVRGVRPAPGPVAVSVRSKPLDVVVLAVNGVVLAVLASVLPPG</sequence>
<evidence type="ECO:0008006" key="4">
    <source>
        <dbReference type="Google" id="ProtNLM"/>
    </source>
</evidence>
<dbReference type="Pfam" id="PF11222">
    <property type="entry name" value="DUF3017"/>
    <property type="match status" value="1"/>
</dbReference>
<keyword evidence="3" id="KW-1185">Reference proteome</keyword>
<dbReference type="HOGENOM" id="CLU_149861_0_0_11"/>
<feature type="transmembrane region" description="Helical" evidence="1">
    <location>
        <begin position="84"/>
        <end position="101"/>
    </location>
</feature>
<keyword evidence="1" id="KW-0812">Transmembrane</keyword>
<feature type="transmembrane region" description="Helical" evidence="1">
    <location>
        <begin position="34"/>
        <end position="63"/>
    </location>
</feature>
<evidence type="ECO:0000256" key="1">
    <source>
        <dbReference type="SAM" id="Phobius"/>
    </source>
</evidence>
<accession>D5UI73</accession>
<dbReference type="KEGG" id="cfl:Cfla_2530"/>
<gene>
    <name evidence="2" type="ordered locus">Cfla_2530</name>
</gene>
<keyword evidence="1" id="KW-0472">Membrane</keyword>
<proteinExistence type="predicted"/>
<organism evidence="2 3">
    <name type="scientific">Cellulomonas flavigena (strain ATCC 482 / DSM 20109 / BCRC 11376 / JCM 18109 / NBRC 3775 / NCIMB 8073 / NRS 134)</name>
    <dbReference type="NCBI Taxonomy" id="446466"/>
    <lineage>
        <taxon>Bacteria</taxon>
        <taxon>Bacillati</taxon>
        <taxon>Actinomycetota</taxon>
        <taxon>Actinomycetes</taxon>
        <taxon>Micrococcales</taxon>
        <taxon>Cellulomonadaceae</taxon>
        <taxon>Cellulomonas</taxon>
    </lineage>
</organism>
<dbReference type="InterPro" id="IPR021385">
    <property type="entry name" value="DUF3017"/>
</dbReference>
<dbReference type="EMBL" id="CP001964">
    <property type="protein sequence ID" value="ADG75418.1"/>
    <property type="molecule type" value="Genomic_DNA"/>
</dbReference>
<dbReference type="eggNOG" id="ENOG5032EQS">
    <property type="taxonomic scope" value="Bacteria"/>
</dbReference>
<protein>
    <recommendedName>
        <fullName evidence="4">DUF3017 domain-containing protein</fullName>
    </recommendedName>
</protein>